<dbReference type="PROSITE" id="PS50977">
    <property type="entry name" value="HTH_TETR_2"/>
    <property type="match status" value="1"/>
</dbReference>
<accession>A0A1E7K8T0</accession>
<protein>
    <submittedName>
        <fullName evidence="6">TetR family transcriptional regulator</fullName>
    </submittedName>
</protein>
<dbReference type="PRINTS" id="PR00455">
    <property type="entry name" value="HTHTETR"/>
</dbReference>
<proteinExistence type="predicted"/>
<reference evidence="6 7" key="1">
    <citation type="journal article" date="2016" name="Front. Microbiol.">
        <title>Comparative Genomics Analysis of Streptomyces Species Reveals Their Adaptation to the Marine Environment and Their Diversity at the Genomic Level.</title>
        <authorList>
            <person name="Tian X."/>
            <person name="Zhang Z."/>
            <person name="Yang T."/>
            <person name="Chen M."/>
            <person name="Li J."/>
            <person name="Chen F."/>
            <person name="Yang J."/>
            <person name="Li W."/>
            <person name="Zhang B."/>
            <person name="Zhang Z."/>
            <person name="Wu J."/>
            <person name="Zhang C."/>
            <person name="Long L."/>
            <person name="Xiao J."/>
        </authorList>
    </citation>
    <scope>NUCLEOTIDE SEQUENCE [LARGE SCALE GENOMIC DNA]</scope>
    <source>
        <strain evidence="6 7">SCSIO M10379</strain>
    </source>
</reference>
<dbReference type="RefSeq" id="WP_027758992.1">
    <property type="nucleotide sequence ID" value="NZ_LJGV01000022.1"/>
</dbReference>
<dbReference type="Proteomes" id="UP000175829">
    <property type="component" value="Unassembled WGS sequence"/>
</dbReference>
<dbReference type="InterPro" id="IPR050109">
    <property type="entry name" value="HTH-type_TetR-like_transc_reg"/>
</dbReference>
<dbReference type="Gene3D" id="1.10.357.10">
    <property type="entry name" value="Tetracycline Repressor, domain 2"/>
    <property type="match status" value="1"/>
</dbReference>
<name>A0A1E7K8T0_9ACTN</name>
<keyword evidence="3" id="KW-0804">Transcription</keyword>
<dbReference type="InterPro" id="IPR041347">
    <property type="entry name" value="MftR_C"/>
</dbReference>
<dbReference type="PANTHER" id="PTHR30055:SF234">
    <property type="entry name" value="HTH-TYPE TRANSCRIPTIONAL REGULATOR BETI"/>
    <property type="match status" value="1"/>
</dbReference>
<feature type="domain" description="HTH tetR-type" evidence="5">
    <location>
        <begin position="16"/>
        <end position="76"/>
    </location>
</feature>
<comment type="caution">
    <text evidence="6">The sequence shown here is derived from an EMBL/GenBank/DDBJ whole genome shotgun (WGS) entry which is preliminary data.</text>
</comment>
<evidence type="ECO:0000259" key="5">
    <source>
        <dbReference type="PROSITE" id="PS50977"/>
    </source>
</evidence>
<gene>
    <name evidence="6" type="ORF">AN217_23625</name>
</gene>
<dbReference type="AlphaFoldDB" id="A0A1E7K8T0"/>
<dbReference type="PANTHER" id="PTHR30055">
    <property type="entry name" value="HTH-TYPE TRANSCRIPTIONAL REGULATOR RUTR"/>
    <property type="match status" value="1"/>
</dbReference>
<dbReference type="GO" id="GO:0003700">
    <property type="term" value="F:DNA-binding transcription factor activity"/>
    <property type="evidence" value="ECO:0007669"/>
    <property type="project" value="TreeGrafter"/>
</dbReference>
<dbReference type="PATRIC" id="fig|943816.4.peg.4283"/>
<dbReference type="Pfam" id="PF17754">
    <property type="entry name" value="TetR_C_14"/>
    <property type="match status" value="1"/>
</dbReference>
<dbReference type="GO" id="GO:0000976">
    <property type="term" value="F:transcription cis-regulatory region binding"/>
    <property type="evidence" value="ECO:0007669"/>
    <property type="project" value="TreeGrafter"/>
</dbReference>
<sequence length="217" mass="24183">MTSTAPQEGRRERKKRETRLRISDIATGLFLDRGFDAVTIAEIAEAADVSVNTVYNYFPTKEDLFFDRAEEVIDRPSRFVRERLPGQSAADAVLGRLRAEIEDRSVYAGMMEGYDAFMRCIHGAPSLLARMMLMQYRTAERLTETLAEETGDDPEDPMPQLVAGELVHISNQLFRGATRAIAAGMSPEQAALAALGKLDTYEGLVSERFLKYAVRPG</sequence>
<dbReference type="InterPro" id="IPR001647">
    <property type="entry name" value="HTH_TetR"/>
</dbReference>
<evidence type="ECO:0000256" key="2">
    <source>
        <dbReference type="ARBA" id="ARBA00023125"/>
    </source>
</evidence>
<dbReference type="EMBL" id="LJGV01000022">
    <property type="protein sequence ID" value="OEV00296.1"/>
    <property type="molecule type" value="Genomic_DNA"/>
</dbReference>
<evidence type="ECO:0000256" key="3">
    <source>
        <dbReference type="ARBA" id="ARBA00023163"/>
    </source>
</evidence>
<keyword evidence="1" id="KW-0805">Transcription regulation</keyword>
<organism evidence="6 7">
    <name type="scientific">Streptomyces qinglanensis</name>
    <dbReference type="NCBI Taxonomy" id="943816"/>
    <lineage>
        <taxon>Bacteria</taxon>
        <taxon>Bacillati</taxon>
        <taxon>Actinomycetota</taxon>
        <taxon>Actinomycetes</taxon>
        <taxon>Kitasatosporales</taxon>
        <taxon>Streptomycetaceae</taxon>
        <taxon>Streptomyces</taxon>
    </lineage>
</organism>
<evidence type="ECO:0000313" key="6">
    <source>
        <dbReference type="EMBL" id="OEV00296.1"/>
    </source>
</evidence>
<dbReference type="InterPro" id="IPR009057">
    <property type="entry name" value="Homeodomain-like_sf"/>
</dbReference>
<evidence type="ECO:0000256" key="1">
    <source>
        <dbReference type="ARBA" id="ARBA00023015"/>
    </source>
</evidence>
<feature type="DNA-binding region" description="H-T-H motif" evidence="4">
    <location>
        <begin position="39"/>
        <end position="58"/>
    </location>
</feature>
<evidence type="ECO:0000256" key="4">
    <source>
        <dbReference type="PROSITE-ProRule" id="PRU00335"/>
    </source>
</evidence>
<keyword evidence="2 4" id="KW-0238">DNA-binding</keyword>
<evidence type="ECO:0000313" key="7">
    <source>
        <dbReference type="Proteomes" id="UP000175829"/>
    </source>
</evidence>
<dbReference type="Pfam" id="PF00440">
    <property type="entry name" value="TetR_N"/>
    <property type="match status" value="1"/>
</dbReference>
<dbReference type="SUPFAM" id="SSF46689">
    <property type="entry name" value="Homeodomain-like"/>
    <property type="match status" value="1"/>
</dbReference>